<accession>A6P1P9</accession>
<dbReference type="Proteomes" id="UP000003639">
    <property type="component" value="Unassembled WGS sequence"/>
</dbReference>
<name>A6P1P9_9FIRM</name>
<gene>
    <name evidence="1" type="ORF">BACCAP_04421</name>
</gene>
<protein>
    <submittedName>
        <fullName evidence="1">Uncharacterized protein</fullName>
    </submittedName>
</protein>
<reference evidence="1 2" key="2">
    <citation type="submission" date="2007-06" db="EMBL/GenBank/DDBJ databases">
        <title>Draft genome sequence of Pseudoflavonifractor capillosus ATCC 29799.</title>
        <authorList>
            <person name="Sudarsanam P."/>
            <person name="Ley R."/>
            <person name="Guruge J."/>
            <person name="Turnbaugh P.J."/>
            <person name="Mahowald M."/>
            <person name="Liep D."/>
            <person name="Gordon J."/>
        </authorList>
    </citation>
    <scope>NUCLEOTIDE SEQUENCE [LARGE SCALE GENOMIC DNA]</scope>
    <source>
        <strain evidence="1 2">ATCC 29799</strain>
    </source>
</reference>
<dbReference type="EMBL" id="AAXG02000047">
    <property type="protein sequence ID" value="EDM97941.1"/>
    <property type="molecule type" value="Genomic_DNA"/>
</dbReference>
<keyword evidence="2" id="KW-1185">Reference proteome</keyword>
<evidence type="ECO:0000313" key="1">
    <source>
        <dbReference type="EMBL" id="EDM97941.1"/>
    </source>
</evidence>
<evidence type="ECO:0000313" key="2">
    <source>
        <dbReference type="Proteomes" id="UP000003639"/>
    </source>
</evidence>
<reference evidence="1 2" key="1">
    <citation type="submission" date="2007-04" db="EMBL/GenBank/DDBJ databases">
        <authorList>
            <person name="Fulton L."/>
            <person name="Clifton S."/>
            <person name="Fulton B."/>
            <person name="Xu J."/>
            <person name="Minx P."/>
            <person name="Pepin K.H."/>
            <person name="Johnson M."/>
            <person name="Thiruvilangam P."/>
            <person name="Bhonagiri V."/>
            <person name="Nash W.E."/>
            <person name="Mardis E.R."/>
            <person name="Wilson R.K."/>
        </authorList>
    </citation>
    <scope>NUCLEOTIDE SEQUENCE [LARGE SCALE GENOMIC DNA]</scope>
    <source>
        <strain evidence="1 2">ATCC 29799</strain>
    </source>
</reference>
<dbReference type="STRING" id="411467.BACCAP_04421"/>
<proteinExistence type="predicted"/>
<dbReference type="AlphaFoldDB" id="A6P1P9"/>
<sequence length="53" mass="6430">MHPQPTQREGVRKNEFFLRPRYFSGERTTEVKTVEQGEHRERTLSLFHRFPVS</sequence>
<comment type="caution">
    <text evidence="1">The sequence shown here is derived from an EMBL/GenBank/DDBJ whole genome shotgun (WGS) entry which is preliminary data.</text>
</comment>
<organism evidence="1 2">
    <name type="scientific">Pseudoflavonifractor capillosus ATCC 29799</name>
    <dbReference type="NCBI Taxonomy" id="411467"/>
    <lineage>
        <taxon>Bacteria</taxon>
        <taxon>Bacillati</taxon>
        <taxon>Bacillota</taxon>
        <taxon>Clostridia</taxon>
        <taxon>Eubacteriales</taxon>
        <taxon>Oscillospiraceae</taxon>
        <taxon>Pseudoflavonifractor</taxon>
    </lineage>
</organism>